<accession>A0ACC7NYM5</accession>
<protein>
    <submittedName>
        <fullName evidence="1">Hsp20/alpha crystallin family protein</fullName>
    </submittedName>
</protein>
<keyword evidence="2" id="KW-1185">Reference proteome</keyword>
<dbReference type="EMBL" id="JBJURJ010000004">
    <property type="protein sequence ID" value="MFM9328157.1"/>
    <property type="molecule type" value="Genomic_DNA"/>
</dbReference>
<dbReference type="Proteomes" id="UP001631969">
    <property type="component" value="Unassembled WGS sequence"/>
</dbReference>
<comment type="caution">
    <text evidence="1">The sequence shown here is derived from an EMBL/GenBank/DDBJ whole genome shotgun (WGS) entry which is preliminary data.</text>
</comment>
<sequence length="168" mass="19109">MAQRGKSGPDWGGMEQFMGGHFPFMNDKIKKKMGAGGTDWVEEYVQDVLKKSFSQRTGSFFPEESARAETSESSQGLDYDYETFETHNNVIVRITVPEDVQVKNVRLYAGSMQLKVEQDPTRSSMYIPLPSEVDGGSVKASLKDRVLEVRCPRRQEAEVFQEVRVRFL</sequence>
<reference evidence="1" key="1">
    <citation type="submission" date="2024-12" db="EMBL/GenBank/DDBJ databases">
        <authorList>
            <person name="Wu N."/>
        </authorList>
    </citation>
    <scope>NUCLEOTIDE SEQUENCE</scope>
    <source>
        <strain evidence="1">P15</strain>
    </source>
</reference>
<evidence type="ECO:0000313" key="1">
    <source>
        <dbReference type="EMBL" id="MFM9328157.1"/>
    </source>
</evidence>
<gene>
    <name evidence="1" type="ORF">ACI1P1_07660</name>
</gene>
<organism evidence="1 2">
    <name type="scientific">Paenibacillus mesotrionivorans</name>
    <dbReference type="NCBI Taxonomy" id="3160968"/>
    <lineage>
        <taxon>Bacteria</taxon>
        <taxon>Bacillati</taxon>
        <taxon>Bacillota</taxon>
        <taxon>Bacilli</taxon>
        <taxon>Bacillales</taxon>
        <taxon>Paenibacillaceae</taxon>
        <taxon>Paenibacillus</taxon>
    </lineage>
</organism>
<evidence type="ECO:0000313" key="2">
    <source>
        <dbReference type="Proteomes" id="UP001631969"/>
    </source>
</evidence>
<name>A0ACC7NYM5_9BACL</name>
<proteinExistence type="predicted"/>